<dbReference type="SUPFAM" id="SSF53098">
    <property type="entry name" value="Ribonuclease H-like"/>
    <property type="match status" value="1"/>
</dbReference>
<reference evidence="1 2" key="1">
    <citation type="journal article" date="2019" name="Genome Biol. Evol.">
        <title>Insights into the evolution of the New World diploid cottons (Gossypium, subgenus Houzingenia) based on genome sequencing.</title>
        <authorList>
            <person name="Grover C.E."/>
            <person name="Arick M.A. 2nd"/>
            <person name="Thrash A."/>
            <person name="Conover J.L."/>
            <person name="Sanders W.S."/>
            <person name="Peterson D.G."/>
            <person name="Frelichowski J.E."/>
            <person name="Scheffler J.A."/>
            <person name="Scheffler B.E."/>
            <person name="Wendel J.F."/>
        </authorList>
    </citation>
    <scope>NUCLEOTIDE SEQUENCE [LARGE SCALE GENOMIC DNA]</scope>
    <source>
        <strain evidence="1">4</strain>
        <tissue evidence="1">Leaf</tissue>
    </source>
</reference>
<accession>A0A7J8ZJB1</accession>
<name>A0A7J8ZJB1_9ROSI</name>
<dbReference type="PANTHER" id="PTHR10797">
    <property type="entry name" value="CCR4-NOT TRANSCRIPTION COMPLEX SUBUNIT"/>
    <property type="match status" value="1"/>
</dbReference>
<evidence type="ECO:0000313" key="1">
    <source>
        <dbReference type="EMBL" id="MBA0711927.1"/>
    </source>
</evidence>
<dbReference type="GO" id="GO:0030014">
    <property type="term" value="C:CCR4-NOT complex"/>
    <property type="evidence" value="ECO:0007669"/>
    <property type="project" value="InterPro"/>
</dbReference>
<dbReference type="InterPro" id="IPR039637">
    <property type="entry name" value="CNOT7/CNOT8/Pop2"/>
</dbReference>
<dbReference type="GO" id="GO:0003676">
    <property type="term" value="F:nucleic acid binding"/>
    <property type="evidence" value="ECO:0007669"/>
    <property type="project" value="InterPro"/>
</dbReference>
<gene>
    <name evidence="1" type="ORF">Golax_011057</name>
</gene>
<dbReference type="Gene3D" id="3.30.420.10">
    <property type="entry name" value="Ribonuclease H-like superfamily/Ribonuclease H"/>
    <property type="match status" value="1"/>
</dbReference>
<comment type="caution">
    <text evidence="1">The sequence shown here is derived from an EMBL/GenBank/DDBJ whole genome shotgun (WGS) entry which is preliminary data.</text>
</comment>
<dbReference type="AlphaFoldDB" id="A0A7J8ZJB1"/>
<organism evidence="1 2">
    <name type="scientific">Gossypium laxum</name>
    <dbReference type="NCBI Taxonomy" id="34288"/>
    <lineage>
        <taxon>Eukaryota</taxon>
        <taxon>Viridiplantae</taxon>
        <taxon>Streptophyta</taxon>
        <taxon>Embryophyta</taxon>
        <taxon>Tracheophyta</taxon>
        <taxon>Spermatophyta</taxon>
        <taxon>Magnoliopsida</taxon>
        <taxon>eudicotyledons</taxon>
        <taxon>Gunneridae</taxon>
        <taxon>Pentapetalae</taxon>
        <taxon>rosids</taxon>
        <taxon>malvids</taxon>
        <taxon>Malvales</taxon>
        <taxon>Malvaceae</taxon>
        <taxon>Malvoideae</taxon>
        <taxon>Gossypium</taxon>
    </lineage>
</organism>
<dbReference type="GO" id="GO:0004535">
    <property type="term" value="F:poly(A)-specific ribonuclease activity"/>
    <property type="evidence" value="ECO:0007669"/>
    <property type="project" value="InterPro"/>
</dbReference>
<dbReference type="InterPro" id="IPR012337">
    <property type="entry name" value="RNaseH-like_sf"/>
</dbReference>
<sequence length="109" mass="12411">MLKILIQSPLPLDLHPFVHQLAYFFGYNVFDLKHTFKLLGLLGSLEKIAQTLNVTHIVGSSHQVELDNLLTLQCFMKLKSKNVFKSKWNETNQMLLTPLALYGLVQTIG</sequence>
<proteinExistence type="predicted"/>
<dbReference type="EMBL" id="JABEZV010000005">
    <property type="protein sequence ID" value="MBA0711927.1"/>
    <property type="molecule type" value="Genomic_DNA"/>
</dbReference>
<dbReference type="Proteomes" id="UP000593574">
    <property type="component" value="Unassembled WGS sequence"/>
</dbReference>
<protein>
    <submittedName>
        <fullName evidence="1">Uncharacterized protein</fullName>
    </submittedName>
</protein>
<keyword evidence="2" id="KW-1185">Reference proteome</keyword>
<dbReference type="InterPro" id="IPR036397">
    <property type="entry name" value="RNaseH_sf"/>
</dbReference>
<evidence type="ECO:0000313" key="2">
    <source>
        <dbReference type="Proteomes" id="UP000593574"/>
    </source>
</evidence>